<dbReference type="Proteomes" id="UP000278222">
    <property type="component" value="Unassembled WGS sequence"/>
</dbReference>
<gene>
    <name evidence="1" type="ORF">EDC65_3863</name>
</gene>
<keyword evidence="2" id="KW-1185">Reference proteome</keyword>
<proteinExistence type="predicted"/>
<dbReference type="SUPFAM" id="SSF103025">
    <property type="entry name" value="Folate-binding domain"/>
    <property type="match status" value="1"/>
</dbReference>
<dbReference type="InterPro" id="IPR007375">
    <property type="entry name" value="SoxG"/>
</dbReference>
<dbReference type="Gene3D" id="3.30.70.1520">
    <property type="entry name" value="Heterotetrameric sarcosine oxidase"/>
    <property type="match status" value="1"/>
</dbReference>
<dbReference type="Pfam" id="PF04268">
    <property type="entry name" value="SoxG"/>
    <property type="match status" value="1"/>
</dbReference>
<dbReference type="InterPro" id="IPR027266">
    <property type="entry name" value="TrmE/GcvT-like"/>
</dbReference>
<comment type="caution">
    <text evidence="1">The sequence shown here is derived from an EMBL/GenBank/DDBJ whole genome shotgun (WGS) entry which is preliminary data.</text>
</comment>
<dbReference type="Gene3D" id="3.30.1360.120">
    <property type="entry name" value="Probable tRNA modification gtpase trme, domain 1"/>
    <property type="match status" value="1"/>
</dbReference>
<evidence type="ECO:0000313" key="2">
    <source>
        <dbReference type="Proteomes" id="UP000278222"/>
    </source>
</evidence>
<organism evidence="1 2">
    <name type="scientific">Stella humosa</name>
    <dbReference type="NCBI Taxonomy" id="94"/>
    <lineage>
        <taxon>Bacteria</taxon>
        <taxon>Pseudomonadati</taxon>
        <taxon>Pseudomonadota</taxon>
        <taxon>Alphaproteobacteria</taxon>
        <taxon>Rhodospirillales</taxon>
        <taxon>Stellaceae</taxon>
        <taxon>Stella</taxon>
    </lineage>
</organism>
<name>A0A3N1L0F8_9PROT</name>
<accession>A0A3N1L0F8</accession>
<reference evidence="1 2" key="1">
    <citation type="submission" date="2018-11" db="EMBL/GenBank/DDBJ databases">
        <title>Genomic Encyclopedia of Type Strains, Phase IV (KMG-IV): sequencing the most valuable type-strain genomes for metagenomic binning, comparative biology and taxonomic classification.</title>
        <authorList>
            <person name="Goeker M."/>
        </authorList>
    </citation>
    <scope>NUCLEOTIDE SEQUENCE [LARGE SCALE GENOMIC DNA]</scope>
    <source>
        <strain evidence="1 2">DSM 5900</strain>
    </source>
</reference>
<dbReference type="AlphaFoldDB" id="A0A3N1L0F8"/>
<sequence>MSAPEPWSPLAGHLVAGRHGAVTGEPLALREVASSIVDLAARRGRAGDLVAAIRGAFGFDLPAPGRWAGDGEVTAVWIKPETWLLLAPRGVEGAFAAGVKQAAGDAGSVVDQSHGKTRLGLSGVMAREALAKGCRIDLDPSAFGPGRSAVTQISQTGCVLLQRDDTPAFELVVGSSYAIPFFDWLTHAAAGFGYEIR</sequence>
<dbReference type="RefSeq" id="WP_170216591.1">
    <property type="nucleotide sequence ID" value="NZ_AP019700.1"/>
</dbReference>
<protein>
    <submittedName>
        <fullName evidence="1">N-methylglutamate dehydrogenase subunit D</fullName>
    </submittedName>
</protein>
<dbReference type="EMBL" id="RJKX01000015">
    <property type="protein sequence ID" value="ROP84509.1"/>
    <property type="molecule type" value="Genomic_DNA"/>
</dbReference>
<evidence type="ECO:0000313" key="1">
    <source>
        <dbReference type="EMBL" id="ROP84509.1"/>
    </source>
</evidence>